<evidence type="ECO:0000313" key="1">
    <source>
        <dbReference type="EMBL" id="ASJ25159.1"/>
    </source>
</evidence>
<name>A0A248LKX9_9NEIS</name>
<dbReference type="AlphaFoldDB" id="A0A248LKX9"/>
<evidence type="ECO:0000313" key="2">
    <source>
        <dbReference type="Proteomes" id="UP000197424"/>
    </source>
</evidence>
<gene>
    <name evidence="1" type="ORF">LHGZ1_2328</name>
</gene>
<accession>A0A248LKX9</accession>
<dbReference type="Proteomes" id="UP000197424">
    <property type="component" value="Chromosome"/>
</dbReference>
<organism evidence="1 2">
    <name type="scientific">Laribacter hongkongensis</name>
    <dbReference type="NCBI Taxonomy" id="168471"/>
    <lineage>
        <taxon>Bacteria</taxon>
        <taxon>Pseudomonadati</taxon>
        <taxon>Pseudomonadota</taxon>
        <taxon>Betaproteobacteria</taxon>
        <taxon>Neisseriales</taxon>
        <taxon>Aquaspirillaceae</taxon>
        <taxon>Laribacter</taxon>
    </lineage>
</organism>
<proteinExistence type="predicted"/>
<dbReference type="EMBL" id="CP022115">
    <property type="protein sequence ID" value="ASJ25159.1"/>
    <property type="molecule type" value="Genomic_DNA"/>
</dbReference>
<sequence length="54" mass="5858">MFAPVSAARIFCPANDKDKYGKPVSGQNLTVVASGKLHNILCFAVMKIIHIDRA</sequence>
<reference evidence="2" key="1">
    <citation type="submission" date="2017-06" db="EMBL/GenBank/DDBJ databases">
        <title>Whole genome sequence of Laribacter hongkongensis LHGZ1.</title>
        <authorList>
            <person name="Chen D."/>
            <person name="Wu H."/>
            <person name="Chen J."/>
        </authorList>
    </citation>
    <scope>NUCLEOTIDE SEQUENCE [LARGE SCALE GENOMIC DNA]</scope>
    <source>
        <strain evidence="2">LHGZ1</strain>
    </source>
</reference>
<protein>
    <submittedName>
        <fullName evidence="1">Uncharacterized protein</fullName>
    </submittedName>
</protein>